<keyword evidence="1" id="KW-0812">Transmembrane</keyword>
<evidence type="ECO:0000313" key="3">
    <source>
        <dbReference type="Proteomes" id="UP000078546"/>
    </source>
</evidence>
<evidence type="ECO:0000313" key="2">
    <source>
        <dbReference type="EMBL" id="SBT01953.1"/>
    </source>
</evidence>
<protein>
    <submittedName>
        <fullName evidence="2">PIR Superfamily Protein</fullName>
    </submittedName>
</protein>
<sequence>MLHEIQTKKCGTDEAPAIIYGCDDFSDLHINIPTDNFPKFCSTTIKFLNHLKENSHVYRDEGCKYLYYSLYVEILRRQTSFENTIILYKKLNKIFNDHNDGFNTLDNYISTLNLNTSNNLAKLIDIYKKFDKFERNLDSTPSIEKCIGDCIQLFKDYLNEYKKGYDYDFCYELKIFREKYNTFIKKVIKYEGEQYLLPPFEMFDTGHMIIIPFLMILVAAFIFPILYKFTTFGPWILHTLGMKKNILKNINEKARHSMNNYNMKIDKSKKLSYNVAYNSS</sequence>
<dbReference type="InterPro" id="IPR008780">
    <property type="entry name" value="Plasmodium_Vir"/>
</dbReference>
<dbReference type="Pfam" id="PF05795">
    <property type="entry name" value="Plasmodium_Vir"/>
    <property type="match status" value="1"/>
</dbReference>
<organism evidence="2 3">
    <name type="scientific">Plasmodium ovale curtisi</name>
    <dbReference type="NCBI Taxonomy" id="864141"/>
    <lineage>
        <taxon>Eukaryota</taxon>
        <taxon>Sar</taxon>
        <taxon>Alveolata</taxon>
        <taxon>Apicomplexa</taxon>
        <taxon>Aconoidasida</taxon>
        <taxon>Haemosporida</taxon>
        <taxon>Plasmodiidae</taxon>
        <taxon>Plasmodium</taxon>
        <taxon>Plasmodium (Plasmodium)</taxon>
    </lineage>
</organism>
<evidence type="ECO:0000256" key="1">
    <source>
        <dbReference type="SAM" id="Phobius"/>
    </source>
</evidence>
<feature type="transmembrane region" description="Helical" evidence="1">
    <location>
        <begin position="208"/>
        <end position="227"/>
    </location>
</feature>
<name>A0A1A8X9N3_PLAOA</name>
<accession>A0A1A8X9N3</accession>
<keyword evidence="1" id="KW-0472">Membrane</keyword>
<dbReference type="EMBL" id="FLQV01002914">
    <property type="protein sequence ID" value="SBT01953.1"/>
    <property type="molecule type" value="Genomic_DNA"/>
</dbReference>
<gene>
    <name evidence="2" type="ORF">POVCU1_071250</name>
</gene>
<reference evidence="3" key="1">
    <citation type="submission" date="2016-05" db="EMBL/GenBank/DDBJ databases">
        <authorList>
            <person name="Naeem Raeece"/>
        </authorList>
    </citation>
    <scope>NUCLEOTIDE SEQUENCE [LARGE SCALE GENOMIC DNA]</scope>
</reference>
<dbReference type="AlphaFoldDB" id="A0A1A8X9N3"/>
<keyword evidence="1" id="KW-1133">Transmembrane helix</keyword>
<proteinExistence type="predicted"/>
<dbReference type="Proteomes" id="UP000078546">
    <property type="component" value="Unassembled WGS sequence"/>
</dbReference>